<keyword evidence="4 9" id="KW-0547">Nucleotide-binding</keyword>
<dbReference type="PANTHER" id="PTHR43284">
    <property type="entry name" value="ASPARAGINE SYNTHETASE (GLUTAMINE-HYDROLYZING)"/>
    <property type="match status" value="1"/>
</dbReference>
<dbReference type="PIRSF" id="PIRSF001589">
    <property type="entry name" value="Asn_synthetase_glu-h"/>
    <property type="match status" value="1"/>
</dbReference>
<feature type="binding site" evidence="9">
    <location>
        <position position="106"/>
    </location>
    <ligand>
        <name>L-glutamine</name>
        <dbReference type="ChEBI" id="CHEBI:58359"/>
    </ligand>
</feature>
<dbReference type="EMBL" id="CP044331">
    <property type="protein sequence ID" value="QGM99238.1"/>
    <property type="molecule type" value="Genomic_DNA"/>
</dbReference>
<dbReference type="GO" id="GO:0005524">
    <property type="term" value="F:ATP binding"/>
    <property type="evidence" value="ECO:0007669"/>
    <property type="project" value="UniProtKB-KW"/>
</dbReference>
<feature type="site" description="Important for beta-aspartyl-AMP intermediate formation" evidence="10">
    <location>
        <position position="371"/>
    </location>
</feature>
<dbReference type="Pfam" id="PF13537">
    <property type="entry name" value="GATase_7"/>
    <property type="match status" value="1"/>
</dbReference>
<gene>
    <name evidence="12" type="primary">asnB</name>
    <name evidence="12" type="ORF">F7D14_18280</name>
</gene>
<keyword evidence="12" id="KW-0436">Ligase</keyword>
<evidence type="ECO:0000313" key="13">
    <source>
        <dbReference type="Proteomes" id="UP000422569"/>
    </source>
</evidence>
<organism evidence="12 13">
    <name type="scientific">Methylocystis parvus</name>
    <dbReference type="NCBI Taxonomy" id="134"/>
    <lineage>
        <taxon>Bacteria</taxon>
        <taxon>Pseudomonadati</taxon>
        <taxon>Pseudomonadota</taxon>
        <taxon>Alphaproteobacteria</taxon>
        <taxon>Hyphomicrobiales</taxon>
        <taxon>Methylocystaceae</taxon>
        <taxon>Methylocystis</taxon>
    </lineage>
</organism>
<dbReference type="PROSITE" id="PS51278">
    <property type="entry name" value="GATASE_TYPE_2"/>
    <property type="match status" value="1"/>
</dbReference>
<comment type="pathway">
    <text evidence="1">Amino-acid biosynthesis; L-asparagine biosynthesis; L-asparagine from L-aspartate (L-Gln route): step 1/1.</text>
</comment>
<evidence type="ECO:0000256" key="7">
    <source>
        <dbReference type="ARBA" id="ARBA00048741"/>
    </source>
</evidence>
<proteinExistence type="inferred from homology"/>
<accession>A0A6B8M9G3</accession>
<dbReference type="GO" id="GO:0006529">
    <property type="term" value="P:asparagine biosynthetic process"/>
    <property type="evidence" value="ECO:0007669"/>
    <property type="project" value="UniProtKB-KW"/>
</dbReference>
<dbReference type="RefSeq" id="WP_016918956.1">
    <property type="nucleotide sequence ID" value="NZ_CP044331.1"/>
</dbReference>
<keyword evidence="13" id="KW-1185">Reference proteome</keyword>
<evidence type="ECO:0000256" key="2">
    <source>
        <dbReference type="ARBA" id="ARBA00005752"/>
    </source>
</evidence>
<dbReference type="SUPFAM" id="SSF52402">
    <property type="entry name" value="Adenine nucleotide alpha hydrolases-like"/>
    <property type="match status" value="1"/>
</dbReference>
<dbReference type="GO" id="GO:0004066">
    <property type="term" value="F:asparagine synthase (glutamine-hydrolyzing) activity"/>
    <property type="evidence" value="ECO:0007669"/>
    <property type="project" value="UniProtKB-EC"/>
</dbReference>
<dbReference type="InterPro" id="IPR051786">
    <property type="entry name" value="ASN_synthetase/amidase"/>
</dbReference>
<protein>
    <recommendedName>
        <fullName evidence="3">asparagine synthase (glutamine-hydrolyzing)</fullName>
        <ecNumber evidence="3">6.3.5.4</ecNumber>
    </recommendedName>
</protein>
<dbReference type="GO" id="GO:0005829">
    <property type="term" value="C:cytosol"/>
    <property type="evidence" value="ECO:0007669"/>
    <property type="project" value="TreeGrafter"/>
</dbReference>
<name>A0A6B8M9G3_9HYPH</name>
<feature type="active site" description="For GATase activity" evidence="8">
    <location>
        <position position="2"/>
    </location>
</feature>
<dbReference type="NCBIfam" id="TIGR01536">
    <property type="entry name" value="asn_synth_AEB"/>
    <property type="match status" value="1"/>
</dbReference>
<dbReference type="SUPFAM" id="SSF56235">
    <property type="entry name" value="N-terminal nucleophile aminohydrolases (Ntn hydrolases)"/>
    <property type="match status" value="1"/>
</dbReference>
<comment type="catalytic activity">
    <reaction evidence="7">
        <text>L-aspartate + L-glutamine + ATP + H2O = L-asparagine + L-glutamate + AMP + diphosphate + H(+)</text>
        <dbReference type="Rhea" id="RHEA:12228"/>
        <dbReference type="ChEBI" id="CHEBI:15377"/>
        <dbReference type="ChEBI" id="CHEBI:15378"/>
        <dbReference type="ChEBI" id="CHEBI:29985"/>
        <dbReference type="ChEBI" id="CHEBI:29991"/>
        <dbReference type="ChEBI" id="CHEBI:30616"/>
        <dbReference type="ChEBI" id="CHEBI:33019"/>
        <dbReference type="ChEBI" id="CHEBI:58048"/>
        <dbReference type="ChEBI" id="CHEBI:58359"/>
        <dbReference type="ChEBI" id="CHEBI:456215"/>
        <dbReference type="EC" id="6.3.5.4"/>
    </reaction>
</comment>
<evidence type="ECO:0000256" key="5">
    <source>
        <dbReference type="ARBA" id="ARBA00022840"/>
    </source>
</evidence>
<feature type="domain" description="Glutamine amidotransferase type-2" evidence="11">
    <location>
        <begin position="2"/>
        <end position="219"/>
    </location>
</feature>
<dbReference type="InterPro" id="IPR029055">
    <property type="entry name" value="Ntn_hydrolases_N"/>
</dbReference>
<dbReference type="InterPro" id="IPR006426">
    <property type="entry name" value="Asn_synth_AEB"/>
</dbReference>
<dbReference type="Gene3D" id="3.40.50.620">
    <property type="entry name" value="HUPs"/>
    <property type="match status" value="1"/>
</dbReference>
<keyword evidence="6 8" id="KW-0315">Glutamine amidotransferase</keyword>
<reference evidence="12 13" key="1">
    <citation type="submission" date="2019-09" db="EMBL/GenBank/DDBJ databases">
        <title>Isolation and complete genome sequencing of Methylocystis species.</title>
        <authorList>
            <person name="Rumah B.L."/>
            <person name="Stead C.E."/>
            <person name="Stevens B.C."/>
            <person name="Minton N.P."/>
            <person name="Grosse-Honebrink A."/>
            <person name="Zhang Y."/>
        </authorList>
    </citation>
    <scope>NUCLEOTIDE SEQUENCE [LARGE SCALE GENOMIC DNA]</scope>
    <source>
        <strain evidence="12 13">BRCS2</strain>
    </source>
</reference>
<keyword evidence="5 9" id="KW-0067">ATP-binding</keyword>
<sequence length="629" mass="70837">MCGIFGWILPPSSSFGRDALISLTDKMRHRGPDGGGYELVELHGGRFSLGLGHRRLSIIDLSSNGAQPMWSADRRFCVVFNGEIYNYIELRRLLTEMGAQFRSSSDTEALIEAYRAWGADCVERFRGMFAFAIYDAHDQTVFFARDKFGKKPLYFYRKNGRLLFSSEIEPLTLSPGFDRSFDWEALDEYLLDRFVPGEGTFFTSIRKLPPGCTALWRDGELAVRRYFSPPLAQTTAQIYDFQEAARRLRDALDEAVRLRMRSDAPFGAFLSGGVDSSAILALMTRYSSQPIKTFCADFAESGYSEAEEARAIADWHGADHVSLRIAPSDFLSHWDEAIIRRGAPVSEGADIAIMMLAKRASQDVKMALTGEGADEFLCGYPKYLAERHVALYQSLVPASLHDRVVAPLLRRAPVGRRLKVLAKALSLRDPKERVRAWFGDLSEAERRTLLGRPARASDLSDFALSLDASNVRRSLFFDQASWLPGNTLERGDRMTMAGSIEARMPFMDAELAVIAAKIPDRLLMRRGTAKAVLREAMKDVLPEWILRRRKNGFRAPFAEWMRGSHKEALLELLASDQSTMRRLLDRDALDALVTTHLDGRADNSRVIWSLMNLEKFICVYKPDLGAHSP</sequence>
<evidence type="ECO:0000256" key="9">
    <source>
        <dbReference type="PIRSR" id="PIRSR001589-2"/>
    </source>
</evidence>
<evidence type="ECO:0000256" key="1">
    <source>
        <dbReference type="ARBA" id="ARBA00005187"/>
    </source>
</evidence>
<evidence type="ECO:0000256" key="3">
    <source>
        <dbReference type="ARBA" id="ARBA00012737"/>
    </source>
</evidence>
<dbReference type="KEGG" id="mpar:F7D14_18280"/>
<evidence type="ECO:0000313" key="12">
    <source>
        <dbReference type="EMBL" id="QGM99238.1"/>
    </source>
</evidence>
<keyword evidence="8" id="KW-0061">Asparagine biosynthesis</keyword>
<evidence type="ECO:0000259" key="11">
    <source>
        <dbReference type="PROSITE" id="PS51278"/>
    </source>
</evidence>
<evidence type="ECO:0000256" key="4">
    <source>
        <dbReference type="ARBA" id="ARBA00022741"/>
    </source>
</evidence>
<dbReference type="PANTHER" id="PTHR43284:SF1">
    <property type="entry name" value="ASPARAGINE SYNTHETASE"/>
    <property type="match status" value="1"/>
</dbReference>
<evidence type="ECO:0000256" key="6">
    <source>
        <dbReference type="ARBA" id="ARBA00022962"/>
    </source>
</evidence>
<evidence type="ECO:0000256" key="10">
    <source>
        <dbReference type="PIRSR" id="PIRSR001589-3"/>
    </source>
</evidence>
<comment type="similarity">
    <text evidence="2">Belongs to the asparagine synthetase family.</text>
</comment>
<evidence type="ECO:0000256" key="8">
    <source>
        <dbReference type="PIRSR" id="PIRSR001589-1"/>
    </source>
</evidence>
<dbReference type="EC" id="6.3.5.4" evidence="3"/>
<keyword evidence="8" id="KW-0028">Amino-acid biosynthesis</keyword>
<dbReference type="InterPro" id="IPR001962">
    <property type="entry name" value="Asn_synthase"/>
</dbReference>
<dbReference type="InterPro" id="IPR017932">
    <property type="entry name" value="GATase_2_dom"/>
</dbReference>
<dbReference type="Gene3D" id="3.60.20.10">
    <property type="entry name" value="Glutamine Phosphoribosylpyrophosphate, subunit 1, domain 1"/>
    <property type="match status" value="1"/>
</dbReference>
<dbReference type="InterPro" id="IPR033738">
    <property type="entry name" value="AsnB_N"/>
</dbReference>
<dbReference type="Proteomes" id="UP000422569">
    <property type="component" value="Chromosome"/>
</dbReference>
<dbReference type="CDD" id="cd01991">
    <property type="entry name" value="Asn_synthase_B_C"/>
    <property type="match status" value="1"/>
</dbReference>
<dbReference type="Pfam" id="PF00733">
    <property type="entry name" value="Asn_synthase"/>
    <property type="match status" value="1"/>
</dbReference>
<dbReference type="CDD" id="cd00712">
    <property type="entry name" value="AsnB"/>
    <property type="match status" value="1"/>
</dbReference>
<dbReference type="AlphaFoldDB" id="A0A6B8M9G3"/>
<dbReference type="InterPro" id="IPR014729">
    <property type="entry name" value="Rossmann-like_a/b/a_fold"/>
</dbReference>